<evidence type="ECO:0000313" key="1">
    <source>
        <dbReference type="EMBL" id="KAF2396590.1"/>
    </source>
</evidence>
<keyword evidence="2" id="KW-1185">Reference proteome</keyword>
<evidence type="ECO:0000313" key="2">
    <source>
        <dbReference type="Proteomes" id="UP000799640"/>
    </source>
</evidence>
<sequence length="131" mass="15629">MVATKAEIVRGYRHLLRGGYHAVQYSTPARYVLRDRLRLNFRQGKPEDFERWRVDNTLELLANAAKHHGLEHKLVRSLLMTWYWEPVHWEDRGVTGLSNKNGWSYPFRARAYDNFYHTLHMLNESMGLCLR</sequence>
<dbReference type="AlphaFoldDB" id="A0A6G1HKQ5"/>
<name>A0A6G1HKQ5_9PEZI</name>
<accession>A0A6G1HKQ5</accession>
<protein>
    <submittedName>
        <fullName evidence="1">DUF1763-domain-containing protein</fullName>
    </submittedName>
</protein>
<proteinExistence type="predicted"/>
<dbReference type="OrthoDB" id="4392610at2759"/>
<gene>
    <name evidence="1" type="ORF">EJ06DRAFT_499846</name>
</gene>
<organism evidence="1 2">
    <name type="scientific">Trichodelitschia bisporula</name>
    <dbReference type="NCBI Taxonomy" id="703511"/>
    <lineage>
        <taxon>Eukaryota</taxon>
        <taxon>Fungi</taxon>
        <taxon>Dikarya</taxon>
        <taxon>Ascomycota</taxon>
        <taxon>Pezizomycotina</taxon>
        <taxon>Dothideomycetes</taxon>
        <taxon>Dothideomycetes incertae sedis</taxon>
        <taxon>Phaeotrichales</taxon>
        <taxon>Phaeotrichaceae</taxon>
        <taxon>Trichodelitschia</taxon>
    </lineage>
</organism>
<dbReference type="EMBL" id="ML996706">
    <property type="protein sequence ID" value="KAF2396590.1"/>
    <property type="molecule type" value="Genomic_DNA"/>
</dbReference>
<dbReference type="Proteomes" id="UP000799640">
    <property type="component" value="Unassembled WGS sequence"/>
</dbReference>
<reference evidence="1" key="1">
    <citation type="journal article" date="2020" name="Stud. Mycol.">
        <title>101 Dothideomycetes genomes: a test case for predicting lifestyles and emergence of pathogens.</title>
        <authorList>
            <person name="Haridas S."/>
            <person name="Albert R."/>
            <person name="Binder M."/>
            <person name="Bloem J."/>
            <person name="Labutti K."/>
            <person name="Salamov A."/>
            <person name="Andreopoulos B."/>
            <person name="Baker S."/>
            <person name="Barry K."/>
            <person name="Bills G."/>
            <person name="Bluhm B."/>
            <person name="Cannon C."/>
            <person name="Castanera R."/>
            <person name="Culley D."/>
            <person name="Daum C."/>
            <person name="Ezra D."/>
            <person name="Gonzalez J."/>
            <person name="Henrissat B."/>
            <person name="Kuo A."/>
            <person name="Liang C."/>
            <person name="Lipzen A."/>
            <person name="Lutzoni F."/>
            <person name="Magnuson J."/>
            <person name="Mondo S."/>
            <person name="Nolan M."/>
            <person name="Ohm R."/>
            <person name="Pangilinan J."/>
            <person name="Park H.-J."/>
            <person name="Ramirez L."/>
            <person name="Alfaro M."/>
            <person name="Sun H."/>
            <person name="Tritt A."/>
            <person name="Yoshinaga Y."/>
            <person name="Zwiers L.-H."/>
            <person name="Turgeon B."/>
            <person name="Goodwin S."/>
            <person name="Spatafora J."/>
            <person name="Crous P."/>
            <person name="Grigoriev I."/>
        </authorList>
    </citation>
    <scope>NUCLEOTIDE SEQUENCE</scope>
    <source>
        <strain evidence="1">CBS 262.69</strain>
    </source>
</reference>